<gene>
    <name evidence="9" type="ORF">BU24DRAFT_447870</name>
</gene>
<feature type="region of interest" description="Disordered" evidence="8">
    <location>
        <begin position="208"/>
        <end position="284"/>
    </location>
</feature>
<dbReference type="PANTHER" id="PTHR21183:SF18">
    <property type="entry name" value="LARGE RIBOSOMAL SUBUNIT PROTEIN UL29M"/>
    <property type="match status" value="1"/>
</dbReference>
<evidence type="ECO:0000256" key="1">
    <source>
        <dbReference type="ARBA" id="ARBA00004173"/>
    </source>
</evidence>
<dbReference type="PANTHER" id="PTHR21183">
    <property type="entry name" value="RIBOSOMAL PROTEIN L47, MITOCHONDRIAL-RELATED"/>
    <property type="match status" value="1"/>
</dbReference>
<dbReference type="GO" id="GO:0005762">
    <property type="term" value="C:mitochondrial large ribosomal subunit"/>
    <property type="evidence" value="ECO:0007669"/>
    <property type="project" value="TreeGrafter"/>
</dbReference>
<evidence type="ECO:0000256" key="7">
    <source>
        <dbReference type="ARBA" id="ARBA00035399"/>
    </source>
</evidence>
<organism evidence="9 10">
    <name type="scientific">Aaosphaeria arxii CBS 175.79</name>
    <dbReference type="NCBI Taxonomy" id="1450172"/>
    <lineage>
        <taxon>Eukaryota</taxon>
        <taxon>Fungi</taxon>
        <taxon>Dikarya</taxon>
        <taxon>Ascomycota</taxon>
        <taxon>Pezizomycotina</taxon>
        <taxon>Dothideomycetes</taxon>
        <taxon>Pleosporomycetidae</taxon>
        <taxon>Pleosporales</taxon>
        <taxon>Pleosporales incertae sedis</taxon>
        <taxon>Aaosphaeria</taxon>
    </lineage>
</organism>
<dbReference type="AlphaFoldDB" id="A0A6A5Y1B5"/>
<evidence type="ECO:0000256" key="8">
    <source>
        <dbReference type="SAM" id="MobiDB-lite"/>
    </source>
</evidence>
<keyword evidence="4" id="KW-0496">Mitochondrion</keyword>
<sequence length="284" mass="32572">MTASPAFRVLRSNSTLTQSDLIFPFLAPSIHHLRNPSNNSIARFSTSTALWKGDNNKNRGLSALRHTGLRKRQALSVLKQPIPKPVTDFKGKEPVQGDEEHGLWGFFKSKQLLQTPLKESRHGRSWTVPELRSRSWEDLHALWWVCVKERNRLATEKLERDRVGGLYGDDENQTRDDTVQETMKAIMDTLQERHKAWKDAYQLAGQDPTVDLKNNAHNISPYSSDPEDYQEAEVPEVAGGQQSQQVVADKEGKLPEERFFNTQDNKPSFKEQVEEKTKKVLWNK</sequence>
<evidence type="ECO:0000256" key="2">
    <source>
        <dbReference type="ARBA" id="ARBA00009254"/>
    </source>
</evidence>
<dbReference type="RefSeq" id="XP_033387684.1">
    <property type="nucleotide sequence ID" value="XM_033530849.1"/>
</dbReference>
<feature type="compositionally biased region" description="Acidic residues" evidence="8">
    <location>
        <begin position="225"/>
        <end position="234"/>
    </location>
</feature>
<proteinExistence type="inferred from homology"/>
<evidence type="ECO:0000256" key="4">
    <source>
        <dbReference type="ARBA" id="ARBA00023128"/>
    </source>
</evidence>
<feature type="compositionally biased region" description="Basic and acidic residues" evidence="8">
    <location>
        <begin position="267"/>
        <end position="278"/>
    </location>
</feature>
<keyword evidence="5" id="KW-0687">Ribonucleoprotein</keyword>
<name>A0A6A5Y1B5_9PLEO</name>
<feature type="compositionally biased region" description="Basic and acidic residues" evidence="8">
    <location>
        <begin position="248"/>
        <end position="259"/>
    </location>
</feature>
<dbReference type="InterPro" id="IPR038340">
    <property type="entry name" value="MRP-L47_sf"/>
</dbReference>
<dbReference type="InterPro" id="IPR010729">
    <property type="entry name" value="Ribosomal_uL29_mit"/>
</dbReference>
<keyword evidence="3" id="KW-0689">Ribosomal protein</keyword>
<dbReference type="GeneID" id="54288246"/>
<evidence type="ECO:0000313" key="9">
    <source>
        <dbReference type="EMBL" id="KAF2019345.1"/>
    </source>
</evidence>
<evidence type="ECO:0000256" key="3">
    <source>
        <dbReference type="ARBA" id="ARBA00022980"/>
    </source>
</evidence>
<dbReference type="OrthoDB" id="270763at2759"/>
<feature type="compositionally biased region" description="Low complexity" evidence="8">
    <location>
        <begin position="237"/>
        <end position="247"/>
    </location>
</feature>
<evidence type="ECO:0000256" key="6">
    <source>
        <dbReference type="ARBA" id="ARBA00035289"/>
    </source>
</evidence>
<dbReference type="Proteomes" id="UP000799778">
    <property type="component" value="Unassembled WGS sequence"/>
</dbReference>
<comment type="similarity">
    <text evidence="2">Belongs to the universal ribosomal protein uL29 family.</text>
</comment>
<reference evidence="9" key="1">
    <citation type="journal article" date="2020" name="Stud. Mycol.">
        <title>101 Dothideomycetes genomes: a test case for predicting lifestyles and emergence of pathogens.</title>
        <authorList>
            <person name="Haridas S."/>
            <person name="Albert R."/>
            <person name="Binder M."/>
            <person name="Bloem J."/>
            <person name="Labutti K."/>
            <person name="Salamov A."/>
            <person name="Andreopoulos B."/>
            <person name="Baker S."/>
            <person name="Barry K."/>
            <person name="Bills G."/>
            <person name="Bluhm B."/>
            <person name="Cannon C."/>
            <person name="Castanera R."/>
            <person name="Culley D."/>
            <person name="Daum C."/>
            <person name="Ezra D."/>
            <person name="Gonzalez J."/>
            <person name="Henrissat B."/>
            <person name="Kuo A."/>
            <person name="Liang C."/>
            <person name="Lipzen A."/>
            <person name="Lutzoni F."/>
            <person name="Magnuson J."/>
            <person name="Mondo S."/>
            <person name="Nolan M."/>
            <person name="Ohm R."/>
            <person name="Pangilinan J."/>
            <person name="Park H.-J."/>
            <person name="Ramirez L."/>
            <person name="Alfaro M."/>
            <person name="Sun H."/>
            <person name="Tritt A."/>
            <person name="Yoshinaga Y."/>
            <person name="Zwiers L.-H."/>
            <person name="Turgeon B."/>
            <person name="Goodwin S."/>
            <person name="Spatafora J."/>
            <person name="Crous P."/>
            <person name="Grigoriev I."/>
        </authorList>
    </citation>
    <scope>NUCLEOTIDE SEQUENCE</scope>
    <source>
        <strain evidence="9">CBS 175.79</strain>
    </source>
</reference>
<evidence type="ECO:0000313" key="10">
    <source>
        <dbReference type="Proteomes" id="UP000799778"/>
    </source>
</evidence>
<comment type="subcellular location">
    <subcellularLocation>
        <location evidence="1">Mitochondrion</location>
    </subcellularLocation>
</comment>
<keyword evidence="10" id="KW-1185">Reference proteome</keyword>
<accession>A0A6A5Y1B5</accession>
<dbReference type="Pfam" id="PF06984">
    <property type="entry name" value="MRP-L47"/>
    <property type="match status" value="1"/>
</dbReference>
<dbReference type="Gene3D" id="6.10.330.20">
    <property type="match status" value="1"/>
</dbReference>
<dbReference type="GO" id="GO:0032543">
    <property type="term" value="P:mitochondrial translation"/>
    <property type="evidence" value="ECO:0007669"/>
    <property type="project" value="TreeGrafter"/>
</dbReference>
<dbReference type="GO" id="GO:0003735">
    <property type="term" value="F:structural constituent of ribosome"/>
    <property type="evidence" value="ECO:0007669"/>
    <property type="project" value="InterPro"/>
</dbReference>
<dbReference type="EMBL" id="ML978067">
    <property type="protein sequence ID" value="KAF2019345.1"/>
    <property type="molecule type" value="Genomic_DNA"/>
</dbReference>
<evidence type="ECO:0000256" key="5">
    <source>
        <dbReference type="ARBA" id="ARBA00023274"/>
    </source>
</evidence>
<protein>
    <recommendedName>
        <fullName evidence="6">Large ribosomal subunit protein uL29m</fullName>
    </recommendedName>
    <alternativeName>
        <fullName evidence="7">54S ribosomal protein L4, mitochondrial</fullName>
    </alternativeName>
</protein>